<dbReference type="Proteomes" id="UP000676996">
    <property type="component" value="Unassembled WGS sequence"/>
</dbReference>
<protein>
    <submittedName>
        <fullName evidence="1">Uncharacterized protein</fullName>
    </submittedName>
</protein>
<reference evidence="1" key="1">
    <citation type="submission" date="2021-04" db="EMBL/GenBank/DDBJ databases">
        <title>Ouciella asimina sp. nov., isolated from the surface seawater in the hydrothermal field of Okinawa Trough.</title>
        <authorList>
            <person name="Shuang W."/>
        </authorList>
    </citation>
    <scope>NUCLEOTIDE SEQUENCE</scope>
    <source>
        <strain evidence="1">LXI357</strain>
    </source>
</reference>
<dbReference type="AlphaFoldDB" id="A0A8T4IFN6"/>
<keyword evidence="2" id="KW-1185">Reference proteome</keyword>
<accession>A0A8T4IFN6</accession>
<organism evidence="1 2">
    <name type="scientific">Stakelama marina</name>
    <dbReference type="NCBI Taxonomy" id="2826939"/>
    <lineage>
        <taxon>Bacteria</taxon>
        <taxon>Pseudomonadati</taxon>
        <taxon>Pseudomonadota</taxon>
        <taxon>Alphaproteobacteria</taxon>
        <taxon>Sphingomonadales</taxon>
        <taxon>Sphingomonadaceae</taxon>
        <taxon>Stakelama</taxon>
    </lineage>
</organism>
<comment type="caution">
    <text evidence="1">The sequence shown here is derived from an EMBL/GenBank/DDBJ whole genome shotgun (WGS) entry which is preliminary data.</text>
</comment>
<evidence type="ECO:0000313" key="2">
    <source>
        <dbReference type="Proteomes" id="UP000676996"/>
    </source>
</evidence>
<gene>
    <name evidence="1" type="ORF">J7S20_15065</name>
</gene>
<dbReference type="EMBL" id="JAGRQC010000004">
    <property type="protein sequence ID" value="MBR0553828.1"/>
    <property type="molecule type" value="Genomic_DNA"/>
</dbReference>
<proteinExistence type="predicted"/>
<evidence type="ECO:0000313" key="1">
    <source>
        <dbReference type="EMBL" id="MBR0553828.1"/>
    </source>
</evidence>
<dbReference type="RefSeq" id="WP_284055069.1">
    <property type="nucleotide sequence ID" value="NZ_JAGRQC010000004.1"/>
</dbReference>
<sequence>MTLRERRRQQFLAMKRKPLSEHDFCALMVCKDVRPAVASFLWNAFLPYYFRPLTPYPDDRVYGDMKIDPDDVSDIAVRYEKDFGVELAGNPFECRADPTLAELGIALQRASR</sequence>
<name>A0A8T4IFN6_9SPHN</name>